<comment type="catalytic activity">
    <reaction evidence="4">
        <text>alpha,alpha-trehalose 6-phosphate + H2O = alpha,alpha-trehalose + phosphate</text>
        <dbReference type="Rhea" id="RHEA:23420"/>
        <dbReference type="ChEBI" id="CHEBI:15377"/>
        <dbReference type="ChEBI" id="CHEBI:16551"/>
        <dbReference type="ChEBI" id="CHEBI:43474"/>
        <dbReference type="ChEBI" id="CHEBI:58429"/>
        <dbReference type="EC" id="3.1.3.12"/>
    </reaction>
</comment>
<proteinExistence type="inferred from homology"/>
<dbReference type="RefSeq" id="WP_036006774.1">
    <property type="nucleotide sequence ID" value="NZ_CADFGU010000002.1"/>
</dbReference>
<keyword evidence="4" id="KW-0479">Metal-binding</keyword>
<dbReference type="GO" id="GO:0004805">
    <property type="term" value="F:trehalose-phosphatase activity"/>
    <property type="evidence" value="ECO:0007669"/>
    <property type="project" value="UniProtKB-EC"/>
</dbReference>
<dbReference type="GO" id="GO:0046872">
    <property type="term" value="F:metal ion binding"/>
    <property type="evidence" value="ECO:0007669"/>
    <property type="project" value="UniProtKB-KW"/>
</dbReference>
<dbReference type="GO" id="GO:0005992">
    <property type="term" value="P:trehalose biosynthetic process"/>
    <property type="evidence" value="ECO:0007669"/>
    <property type="project" value="UniProtKB-UniPathway"/>
</dbReference>
<accession>A0A0F5K2G8</accession>
<evidence type="ECO:0000313" key="6">
    <source>
        <dbReference type="Proteomes" id="UP000033618"/>
    </source>
</evidence>
<comment type="caution">
    <text evidence="5">The sequence shown here is derived from an EMBL/GenBank/DDBJ whole genome shotgun (WGS) entry which is preliminary data.</text>
</comment>
<dbReference type="InterPro" id="IPR036412">
    <property type="entry name" value="HAD-like_sf"/>
</dbReference>
<sequence length="251" mass="26578">MLDSSTLPRLGDTAFFFDFDGTLAPLAPTPDAVRVADGVIDALATLQRATGGAVAIVSGRPIHEIDRFLAPLALPVAGSHGAELRYGASVDSEVIRIGFGDPRLEAMRAQLAPIVTAQSGLLLEVKGAGLAVHYRAAPHLQSLVEQVTTDVVRAANATQEAFVLQPGKMVVEIKPHGVDKGKAIERFLEHSPFAGRKPFFAGDDLTDEKGFKVVNAQNGVAVKIGEGDTIAARRAPSVEAFVEWLVRVANQ</sequence>
<dbReference type="EMBL" id="LAQU01000006">
    <property type="protein sequence ID" value="KKB64054.1"/>
    <property type="molecule type" value="Genomic_DNA"/>
</dbReference>
<dbReference type="NCBIfam" id="TIGR00685">
    <property type="entry name" value="T6PP"/>
    <property type="match status" value="1"/>
</dbReference>
<dbReference type="InterPro" id="IPR003337">
    <property type="entry name" value="Trehalose_PPase"/>
</dbReference>
<comment type="cofactor">
    <cofactor evidence="4">
        <name>Mg(2+)</name>
        <dbReference type="ChEBI" id="CHEBI:18420"/>
    </cofactor>
</comment>
<dbReference type="Gene3D" id="3.30.70.1020">
    <property type="entry name" value="Trehalose-6-phosphate phosphatase related protein, domain 2"/>
    <property type="match status" value="1"/>
</dbReference>
<dbReference type="Proteomes" id="UP000033618">
    <property type="component" value="Unassembled WGS sequence"/>
</dbReference>
<comment type="function">
    <text evidence="4">Removes the phosphate from trehalose 6-phosphate to produce free trehalose.</text>
</comment>
<dbReference type="CDD" id="cd01627">
    <property type="entry name" value="HAD_TPP"/>
    <property type="match status" value="1"/>
</dbReference>
<dbReference type="OrthoDB" id="9814913at2"/>
<dbReference type="Gene3D" id="3.40.50.1000">
    <property type="entry name" value="HAD superfamily/HAD-like"/>
    <property type="match status" value="1"/>
</dbReference>
<dbReference type="PANTHER" id="PTHR43768">
    <property type="entry name" value="TREHALOSE 6-PHOSPHATE PHOSPHATASE"/>
    <property type="match status" value="1"/>
</dbReference>
<organism evidence="5 6">
    <name type="scientific">Robbsia andropogonis</name>
    <dbReference type="NCBI Taxonomy" id="28092"/>
    <lineage>
        <taxon>Bacteria</taxon>
        <taxon>Pseudomonadati</taxon>
        <taxon>Pseudomonadota</taxon>
        <taxon>Betaproteobacteria</taxon>
        <taxon>Burkholderiales</taxon>
        <taxon>Burkholderiaceae</taxon>
        <taxon>Robbsia</taxon>
    </lineage>
</organism>
<dbReference type="UniPathway" id="UPA00299"/>
<dbReference type="AlphaFoldDB" id="A0A0F5K2G8"/>
<protein>
    <recommendedName>
        <fullName evidence="4">Trehalose 6-phosphate phosphatase</fullName>
        <ecNumber evidence="4">3.1.3.12</ecNumber>
    </recommendedName>
</protein>
<evidence type="ECO:0000256" key="1">
    <source>
        <dbReference type="ARBA" id="ARBA00005199"/>
    </source>
</evidence>
<dbReference type="PANTHER" id="PTHR43768:SF3">
    <property type="entry name" value="TREHALOSE 6-PHOSPHATE PHOSPHATASE"/>
    <property type="match status" value="1"/>
</dbReference>
<evidence type="ECO:0000313" key="5">
    <source>
        <dbReference type="EMBL" id="KKB64054.1"/>
    </source>
</evidence>
<dbReference type="Pfam" id="PF02358">
    <property type="entry name" value="Trehalose_PPase"/>
    <property type="match status" value="1"/>
</dbReference>
<dbReference type="SUPFAM" id="SSF56784">
    <property type="entry name" value="HAD-like"/>
    <property type="match status" value="1"/>
</dbReference>
<dbReference type="InterPro" id="IPR023214">
    <property type="entry name" value="HAD_sf"/>
</dbReference>
<comment type="similarity">
    <text evidence="2 4">Belongs to the trehalose phosphatase family.</text>
</comment>
<keyword evidence="6" id="KW-1185">Reference proteome</keyword>
<evidence type="ECO:0000256" key="3">
    <source>
        <dbReference type="ARBA" id="ARBA00022801"/>
    </source>
</evidence>
<name>A0A0F5K2G8_9BURK</name>
<dbReference type="STRING" id="28092.WM40_08380"/>
<keyword evidence="3 4" id="KW-0378">Hydrolase</keyword>
<evidence type="ECO:0000256" key="2">
    <source>
        <dbReference type="ARBA" id="ARBA00008770"/>
    </source>
</evidence>
<keyword evidence="4" id="KW-0460">Magnesium</keyword>
<evidence type="ECO:0000256" key="4">
    <source>
        <dbReference type="RuleBase" id="RU361117"/>
    </source>
</evidence>
<dbReference type="PATRIC" id="fig|28092.6.peg.1984"/>
<gene>
    <name evidence="5" type="ORF">WM40_08380</name>
</gene>
<dbReference type="InterPro" id="IPR006379">
    <property type="entry name" value="HAD-SF_hydro_IIB"/>
</dbReference>
<dbReference type="EC" id="3.1.3.12" evidence="4"/>
<dbReference type="NCBIfam" id="TIGR01484">
    <property type="entry name" value="HAD-SF-IIB"/>
    <property type="match status" value="1"/>
</dbReference>
<reference evidence="5 6" key="1">
    <citation type="submission" date="2015-03" db="EMBL/GenBank/DDBJ databases">
        <title>Draft Genome Sequence of Burkholderia andropogonis type strain ICMP2807, isolated from Sorghum bicolor.</title>
        <authorList>
            <person name="Lopes-Santos L."/>
            <person name="Castro D.B."/>
            <person name="Ottoboni L.M."/>
            <person name="Park D."/>
            <person name="Weirc B.S."/>
            <person name="Destefano S.A."/>
        </authorList>
    </citation>
    <scope>NUCLEOTIDE SEQUENCE [LARGE SCALE GENOMIC DNA]</scope>
    <source>
        <strain evidence="5 6">ICMP2807</strain>
    </source>
</reference>
<dbReference type="InterPro" id="IPR044651">
    <property type="entry name" value="OTSB-like"/>
</dbReference>
<comment type="pathway">
    <text evidence="1 4">Glycan biosynthesis; trehalose biosynthesis.</text>
</comment>